<evidence type="ECO:0000313" key="2">
    <source>
        <dbReference type="Proteomes" id="UP000003019"/>
    </source>
</evidence>
<reference evidence="1 2" key="1">
    <citation type="submission" date="2011-05" db="EMBL/GenBank/DDBJ databases">
        <authorList>
            <person name="Muzny D."/>
            <person name="Qin X."/>
            <person name="Deng J."/>
            <person name="Jiang H."/>
            <person name="Liu Y."/>
            <person name="Qu J."/>
            <person name="Song X.-Z."/>
            <person name="Zhang L."/>
            <person name="Thornton R."/>
            <person name="Coyle M."/>
            <person name="Francisco L."/>
            <person name="Jackson L."/>
            <person name="Javaid M."/>
            <person name="Korchina V."/>
            <person name="Kovar C."/>
            <person name="Mata R."/>
            <person name="Mathew T."/>
            <person name="Ngo R."/>
            <person name="Nguyen L."/>
            <person name="Nguyen N."/>
            <person name="Okwuonu G."/>
            <person name="Ongeri F."/>
            <person name="Pham C."/>
            <person name="Simmons D."/>
            <person name="Wilczek-Boney K."/>
            <person name="Hale W."/>
            <person name="Jakkamsetti A."/>
            <person name="Pham P."/>
            <person name="Ruth R."/>
            <person name="San Lucas F."/>
            <person name="Warren J."/>
            <person name="Zhang J."/>
            <person name="Zhao Z."/>
            <person name="Zhou C."/>
            <person name="Zhu D."/>
            <person name="Lee S."/>
            <person name="Bess C."/>
            <person name="Blankenburg K."/>
            <person name="Forbes L."/>
            <person name="Fu Q."/>
            <person name="Gubbala S."/>
            <person name="Hirani K."/>
            <person name="Jayaseelan J.C."/>
            <person name="Lara F."/>
            <person name="Munidasa M."/>
            <person name="Palculict T."/>
            <person name="Patil S."/>
            <person name="Pu L.-L."/>
            <person name="Saada N."/>
            <person name="Tang L."/>
            <person name="Weissenberger G."/>
            <person name="Zhu Y."/>
            <person name="Hemphill L."/>
            <person name="Shang Y."/>
            <person name="Youmans B."/>
            <person name="Ayvaz T."/>
            <person name="Ross M."/>
            <person name="Santibanez J."/>
            <person name="Aqrawi P."/>
            <person name="Gross S."/>
            <person name="Joshi V."/>
            <person name="Fowler G."/>
            <person name="Nazareth L."/>
            <person name="Reid J."/>
            <person name="Worley K."/>
            <person name="Petrosino J."/>
            <person name="Highlander S."/>
            <person name="Gibbs R."/>
        </authorList>
    </citation>
    <scope>NUCLEOTIDE SEQUENCE [LARGE SCALE GENOMIC DNA]</scope>
    <source>
        <strain evidence="1 2">871</strain>
    </source>
</reference>
<dbReference type="Proteomes" id="UP000003019">
    <property type="component" value="Unassembled WGS sequence"/>
</dbReference>
<keyword evidence="2" id="KW-1185">Reference proteome</keyword>
<protein>
    <submittedName>
        <fullName evidence="1">Uncharacterized protein</fullName>
    </submittedName>
</protein>
<sequence>MRLFDGFLTPVPNVAERKPGSGAARLLLQCPPLPPAGGADFSPYFRSTS</sequence>
<evidence type="ECO:0000313" key="1">
    <source>
        <dbReference type="EMBL" id="EGY53561.1"/>
    </source>
</evidence>
<dbReference type="EMBL" id="AGAY01000007">
    <property type="protein sequence ID" value="EGY53561.1"/>
    <property type="molecule type" value="Genomic_DNA"/>
</dbReference>
<dbReference type="HOGENOM" id="CLU_3138161_0_0_4"/>
<proteinExistence type="predicted"/>
<accession>G4CF23</accession>
<organism evidence="1 2">
    <name type="scientific">Neisseria shayeganii 871</name>
    <dbReference type="NCBI Taxonomy" id="1032488"/>
    <lineage>
        <taxon>Bacteria</taxon>
        <taxon>Pseudomonadati</taxon>
        <taxon>Pseudomonadota</taxon>
        <taxon>Betaproteobacteria</taxon>
        <taxon>Neisseriales</taxon>
        <taxon>Neisseriaceae</taxon>
        <taxon>Neisseria</taxon>
    </lineage>
</organism>
<name>G4CF23_9NEIS</name>
<dbReference type="AlphaFoldDB" id="G4CF23"/>
<gene>
    <name evidence="1" type="ORF">HMPREF9371_0212</name>
</gene>
<comment type="caution">
    <text evidence="1">The sequence shown here is derived from an EMBL/GenBank/DDBJ whole genome shotgun (WGS) entry which is preliminary data.</text>
</comment>